<dbReference type="EC" id="2.3.1.51" evidence="5"/>
<keyword evidence="10" id="KW-1185">Reference proteome</keyword>
<dbReference type="EMBL" id="JAMRDG010000001">
    <property type="protein sequence ID" value="KAJ3704389.1"/>
    <property type="molecule type" value="Genomic_DNA"/>
</dbReference>
<dbReference type="SUPFAM" id="SSF69593">
    <property type="entry name" value="Glycerol-3-phosphate (1)-acyltransferase"/>
    <property type="match status" value="1"/>
</dbReference>
<keyword evidence="7" id="KW-0012">Acyltransferase</keyword>
<dbReference type="Proteomes" id="UP001210211">
    <property type="component" value="Unassembled WGS sequence"/>
</dbReference>
<feature type="domain" description="Phospholipid/glycerol acyltransferase" evidence="8">
    <location>
        <begin position="14"/>
        <end position="131"/>
    </location>
</feature>
<protein>
    <recommendedName>
        <fullName evidence="5">1-acylglycerol-3-phosphate O-acyltransferase</fullName>
        <ecNumber evidence="5">2.3.1.51</ecNumber>
    </recommendedName>
</protein>
<dbReference type="InterPro" id="IPR002123">
    <property type="entry name" value="Plipid/glycerol_acylTrfase"/>
</dbReference>
<evidence type="ECO:0000256" key="6">
    <source>
        <dbReference type="ARBA" id="ARBA00022679"/>
    </source>
</evidence>
<evidence type="ECO:0000256" key="3">
    <source>
        <dbReference type="ARBA" id="ARBA00005189"/>
    </source>
</evidence>
<evidence type="ECO:0000259" key="8">
    <source>
        <dbReference type="SMART" id="SM00563"/>
    </source>
</evidence>
<reference evidence="9 10" key="1">
    <citation type="journal article" date="2022" name="Cell">
        <title>Repeat-based holocentromeres influence genome architecture and karyotype evolution.</title>
        <authorList>
            <person name="Hofstatter P.G."/>
            <person name="Thangavel G."/>
            <person name="Lux T."/>
            <person name="Neumann P."/>
            <person name="Vondrak T."/>
            <person name="Novak P."/>
            <person name="Zhang M."/>
            <person name="Costa L."/>
            <person name="Castellani M."/>
            <person name="Scott A."/>
            <person name="Toegelov H."/>
            <person name="Fuchs J."/>
            <person name="Mata-Sucre Y."/>
            <person name="Dias Y."/>
            <person name="Vanzela A.L.L."/>
            <person name="Huettel B."/>
            <person name="Almeida C.C.S."/>
            <person name="Simkova H."/>
            <person name="Souza G."/>
            <person name="Pedrosa-Harand A."/>
            <person name="Macas J."/>
            <person name="Mayer K.F.X."/>
            <person name="Houben A."/>
            <person name="Marques A."/>
        </authorList>
    </citation>
    <scope>NUCLEOTIDE SEQUENCE [LARGE SCALE GENOMIC DNA]</scope>
    <source>
        <strain evidence="9">RhyTen1mFocal</strain>
    </source>
</reference>
<evidence type="ECO:0000313" key="10">
    <source>
        <dbReference type="Proteomes" id="UP001210211"/>
    </source>
</evidence>
<evidence type="ECO:0000256" key="2">
    <source>
        <dbReference type="ARBA" id="ARBA00004728"/>
    </source>
</evidence>
<dbReference type="SMART" id="SM00563">
    <property type="entry name" value="PlsC"/>
    <property type="match status" value="1"/>
</dbReference>
<dbReference type="GO" id="GO:0003841">
    <property type="term" value="F:1-acylglycerol-3-phosphate O-acyltransferase activity"/>
    <property type="evidence" value="ECO:0007669"/>
    <property type="project" value="UniProtKB-EC"/>
</dbReference>
<name>A0AAD5ZUP3_9POAL</name>
<dbReference type="PANTHER" id="PTHR10983:SF16">
    <property type="entry name" value="LYSOCARDIOLIPIN ACYLTRANSFERASE 1"/>
    <property type="match status" value="1"/>
</dbReference>
<evidence type="ECO:0000313" key="9">
    <source>
        <dbReference type="EMBL" id="KAJ3704389.1"/>
    </source>
</evidence>
<evidence type="ECO:0000256" key="7">
    <source>
        <dbReference type="ARBA" id="ARBA00023315"/>
    </source>
</evidence>
<comment type="catalytic activity">
    <reaction evidence="1">
        <text>a 1-acyl-sn-glycero-3-phosphate + an acyl-CoA = a 1,2-diacyl-sn-glycero-3-phosphate + CoA</text>
        <dbReference type="Rhea" id="RHEA:19709"/>
        <dbReference type="ChEBI" id="CHEBI:57287"/>
        <dbReference type="ChEBI" id="CHEBI:57970"/>
        <dbReference type="ChEBI" id="CHEBI:58342"/>
        <dbReference type="ChEBI" id="CHEBI:58608"/>
        <dbReference type="EC" id="2.3.1.51"/>
    </reaction>
</comment>
<sequence>MIFSGQTVPDKERVLLFANHRTEVDWMYLWNLALRKGRLGHLKYILKSRLMKLPVFGWAFHVMEFVPVERKWEIDEEIMRNMLEKFKIQAILCGLLFSLKALISNLSFEQKCIKSQKYAAENGLPILKNVLLPKSRGFTFCVEDLRGSLDAVYDVTIAYKHRLPVFLDNVFGTDPTEVHVHIEHIKLNEIPNTEDESADWLVERFRLKDELLANFMSTGHFPNEGTEGDLPTFVCLLMLFFCNWVYWCTFLSYLLLLSLVQILCRIELCLPFFCYQLWYTHARITRA</sequence>
<dbReference type="InterPro" id="IPR032098">
    <property type="entry name" value="Acyltransf_C"/>
</dbReference>
<accession>A0AAD5ZUP3</accession>
<organism evidence="9 10">
    <name type="scientific">Rhynchospora tenuis</name>
    <dbReference type="NCBI Taxonomy" id="198213"/>
    <lineage>
        <taxon>Eukaryota</taxon>
        <taxon>Viridiplantae</taxon>
        <taxon>Streptophyta</taxon>
        <taxon>Embryophyta</taxon>
        <taxon>Tracheophyta</taxon>
        <taxon>Spermatophyta</taxon>
        <taxon>Magnoliopsida</taxon>
        <taxon>Liliopsida</taxon>
        <taxon>Poales</taxon>
        <taxon>Cyperaceae</taxon>
        <taxon>Cyperoideae</taxon>
        <taxon>Rhynchosporeae</taxon>
        <taxon>Rhynchospora</taxon>
    </lineage>
</organism>
<dbReference type="Pfam" id="PF16076">
    <property type="entry name" value="Acyltransf_C"/>
    <property type="match status" value="1"/>
</dbReference>
<comment type="caution">
    <text evidence="9">The sequence shown here is derived from an EMBL/GenBank/DDBJ whole genome shotgun (WGS) entry which is preliminary data.</text>
</comment>
<comment type="similarity">
    <text evidence="4">Belongs to the 1-acyl-sn-glycerol-3-phosphate acyltransferase family.</text>
</comment>
<dbReference type="CDD" id="cd07990">
    <property type="entry name" value="LPLAT_LCLAT1-like"/>
    <property type="match status" value="1"/>
</dbReference>
<proteinExistence type="inferred from homology"/>
<evidence type="ECO:0000256" key="1">
    <source>
        <dbReference type="ARBA" id="ARBA00001141"/>
    </source>
</evidence>
<keyword evidence="6" id="KW-0808">Transferase</keyword>
<evidence type="ECO:0000256" key="5">
    <source>
        <dbReference type="ARBA" id="ARBA00013211"/>
    </source>
</evidence>
<gene>
    <name evidence="9" type="ORF">LUZ61_008094</name>
</gene>
<comment type="pathway">
    <text evidence="3">Lipid metabolism.</text>
</comment>
<dbReference type="Pfam" id="PF01553">
    <property type="entry name" value="Acyltransferase"/>
    <property type="match status" value="1"/>
</dbReference>
<dbReference type="GO" id="GO:0012505">
    <property type="term" value="C:endomembrane system"/>
    <property type="evidence" value="ECO:0007669"/>
    <property type="project" value="TreeGrafter"/>
</dbReference>
<dbReference type="AlphaFoldDB" id="A0AAD5ZUP3"/>
<comment type="pathway">
    <text evidence="2">Phospholipid metabolism; CDP-diacylglycerol biosynthesis; CDP-diacylglycerol from sn-glycerol 3-phosphate: step 2/3.</text>
</comment>
<evidence type="ECO:0000256" key="4">
    <source>
        <dbReference type="ARBA" id="ARBA00008655"/>
    </source>
</evidence>
<dbReference type="PANTHER" id="PTHR10983">
    <property type="entry name" value="1-ACYLGLYCEROL-3-PHOSPHATE ACYLTRANSFERASE-RELATED"/>
    <property type="match status" value="1"/>
</dbReference>